<dbReference type="AlphaFoldDB" id="F1YHF8"/>
<dbReference type="GO" id="GO:0016491">
    <property type="term" value="F:oxidoreductase activity"/>
    <property type="evidence" value="ECO:0007669"/>
    <property type="project" value="UniProtKB-KW"/>
</dbReference>
<dbReference type="Gene3D" id="3.40.50.720">
    <property type="entry name" value="NAD(P)-binding Rossmann-like Domain"/>
    <property type="match status" value="1"/>
</dbReference>
<reference evidence="2 3" key="1">
    <citation type="journal article" date="2011" name="J. Bacteriol.">
        <title>Draft Genome Sequence of Gordonia neofelifaecis NRRL B-59395, a Cholesterol-Degrading Actinomycete.</title>
        <authorList>
            <person name="Ge F."/>
            <person name="Li W."/>
            <person name="Chen G."/>
            <person name="Liu Y."/>
            <person name="Zhang G."/>
            <person name="Yong B."/>
            <person name="Wang Q."/>
            <person name="Wang N."/>
            <person name="Huang Z."/>
            <person name="Li W."/>
            <person name="Wang J."/>
            <person name="Wu C."/>
            <person name="Xie Q."/>
            <person name="Liu G."/>
        </authorList>
    </citation>
    <scope>NUCLEOTIDE SEQUENCE [LARGE SCALE GENOMIC DNA]</scope>
    <source>
        <strain evidence="2 3">NRRL B-59395</strain>
    </source>
</reference>
<name>F1YHF8_9ACTN</name>
<dbReference type="InterPro" id="IPR002347">
    <property type="entry name" value="SDR_fam"/>
</dbReference>
<keyword evidence="3" id="KW-1185">Reference proteome</keyword>
<accession>F1YHF8</accession>
<dbReference type="eggNOG" id="COG0300">
    <property type="taxonomic scope" value="Bacteria"/>
</dbReference>
<evidence type="ECO:0000256" key="1">
    <source>
        <dbReference type="ARBA" id="ARBA00023002"/>
    </source>
</evidence>
<keyword evidence="1" id="KW-0560">Oxidoreductase</keyword>
<dbReference type="InterPro" id="IPR051019">
    <property type="entry name" value="VLCFA-Steroid_DH"/>
</dbReference>
<evidence type="ECO:0000313" key="3">
    <source>
        <dbReference type="Proteomes" id="UP000035065"/>
    </source>
</evidence>
<dbReference type="PIRSF" id="PIRSF000126">
    <property type="entry name" value="11-beta-HSD1"/>
    <property type="match status" value="1"/>
</dbReference>
<gene>
    <name evidence="2" type="ORF">SCNU_06130</name>
</gene>
<comment type="caution">
    <text evidence="2">The sequence shown here is derived from an EMBL/GenBank/DDBJ whole genome shotgun (WGS) entry which is preliminary data.</text>
</comment>
<organism evidence="2 3">
    <name type="scientific">Gordonia neofelifaecis NRRL B-59395</name>
    <dbReference type="NCBI Taxonomy" id="644548"/>
    <lineage>
        <taxon>Bacteria</taxon>
        <taxon>Bacillati</taxon>
        <taxon>Actinomycetota</taxon>
        <taxon>Actinomycetes</taxon>
        <taxon>Mycobacteriales</taxon>
        <taxon>Gordoniaceae</taxon>
        <taxon>Gordonia</taxon>
    </lineage>
</organism>
<dbReference type="PRINTS" id="PR00081">
    <property type="entry name" value="GDHRDH"/>
</dbReference>
<proteinExistence type="predicted"/>
<dbReference type="PANTHER" id="PTHR43899">
    <property type="entry name" value="RH59310P"/>
    <property type="match status" value="1"/>
</dbReference>
<protein>
    <submittedName>
        <fullName evidence="2">Short chain dehydrogenase</fullName>
    </submittedName>
</protein>
<evidence type="ECO:0000313" key="2">
    <source>
        <dbReference type="EMBL" id="EGD55796.1"/>
    </source>
</evidence>
<dbReference type="OrthoDB" id="9797538at2"/>
<sequence>MTDLNRYGPWALIVGGSEGVGSAFARRLAADGFGVVLVARNAERLEATAEEVRAAGAQVRTMALDLLADDAVERLVAATEDIEVGLLILNAGANTYGNAFVGGDLAKHTQVLDLNVTRQLPLVHHFAGAMVDRGRGGVILIGSMSGYTGSAREGVYAASKAFSRIFAEGLWVESKPLGVDVLHLVLGLTRTPAMQRKGLNFDSPGVPIGDPEVVAAEGLDHLADGPVWIVEGNVETAEKRSGATDRGAVVLKSIEDIKKIVGKI</sequence>
<dbReference type="RefSeq" id="WP_009678469.1">
    <property type="nucleotide sequence ID" value="NZ_AEUD01000004.1"/>
</dbReference>
<dbReference type="EMBL" id="AEUD01000004">
    <property type="protein sequence ID" value="EGD55796.1"/>
    <property type="molecule type" value="Genomic_DNA"/>
</dbReference>
<dbReference type="Proteomes" id="UP000035065">
    <property type="component" value="Unassembled WGS sequence"/>
</dbReference>
<dbReference type="SUPFAM" id="SSF51735">
    <property type="entry name" value="NAD(P)-binding Rossmann-fold domains"/>
    <property type="match status" value="1"/>
</dbReference>
<dbReference type="Pfam" id="PF00106">
    <property type="entry name" value="adh_short"/>
    <property type="match status" value="1"/>
</dbReference>
<dbReference type="STRING" id="644548.SCNU_06130"/>
<dbReference type="InterPro" id="IPR036291">
    <property type="entry name" value="NAD(P)-bd_dom_sf"/>
</dbReference>
<dbReference type="PANTHER" id="PTHR43899:SF4">
    <property type="entry name" value="17 BETA-HYDROXYSTEROID DEHYDROGENASE TYPE 3"/>
    <property type="match status" value="1"/>
</dbReference>